<keyword evidence="5" id="KW-1185">Reference proteome</keyword>
<dbReference type="SUPFAM" id="SSF50129">
    <property type="entry name" value="GroES-like"/>
    <property type="match status" value="1"/>
</dbReference>
<accession>A0A9W7A183</accession>
<dbReference type="EMBL" id="BRXZ01002511">
    <property type="protein sequence ID" value="GMH63801.1"/>
    <property type="molecule type" value="Genomic_DNA"/>
</dbReference>
<dbReference type="GO" id="GO:0051087">
    <property type="term" value="F:protein-folding chaperone binding"/>
    <property type="evidence" value="ECO:0007669"/>
    <property type="project" value="TreeGrafter"/>
</dbReference>
<dbReference type="PANTHER" id="PTHR10772">
    <property type="entry name" value="10 KDA HEAT SHOCK PROTEIN"/>
    <property type="match status" value="1"/>
</dbReference>
<dbReference type="Gene3D" id="2.30.33.40">
    <property type="entry name" value="GroES chaperonin"/>
    <property type="match status" value="1"/>
</dbReference>
<proteinExistence type="inferred from homology"/>
<evidence type="ECO:0008006" key="6">
    <source>
        <dbReference type="Google" id="ProtNLM"/>
    </source>
</evidence>
<evidence type="ECO:0000256" key="2">
    <source>
        <dbReference type="ARBA" id="ARBA00023186"/>
    </source>
</evidence>
<evidence type="ECO:0000256" key="3">
    <source>
        <dbReference type="RuleBase" id="RU003479"/>
    </source>
</evidence>
<dbReference type="PANTHER" id="PTHR10772:SF63">
    <property type="entry name" value="20 KDA CHAPERONIN, CHLOROPLASTIC"/>
    <property type="match status" value="1"/>
</dbReference>
<dbReference type="InterPro" id="IPR037124">
    <property type="entry name" value="Chaperonin_GroES_sf"/>
</dbReference>
<gene>
    <name evidence="4" type="ORF">TrRE_jg7574</name>
</gene>
<dbReference type="GO" id="GO:0051082">
    <property type="term" value="F:unfolded protein binding"/>
    <property type="evidence" value="ECO:0007669"/>
    <property type="project" value="TreeGrafter"/>
</dbReference>
<dbReference type="Pfam" id="PF00166">
    <property type="entry name" value="Cpn10"/>
    <property type="match status" value="1"/>
</dbReference>
<dbReference type="SMART" id="SM00883">
    <property type="entry name" value="Cpn10"/>
    <property type="match status" value="1"/>
</dbReference>
<evidence type="ECO:0000256" key="1">
    <source>
        <dbReference type="ARBA" id="ARBA00006975"/>
    </source>
</evidence>
<evidence type="ECO:0000313" key="5">
    <source>
        <dbReference type="Proteomes" id="UP001165082"/>
    </source>
</evidence>
<dbReference type="GO" id="GO:0044183">
    <property type="term" value="F:protein folding chaperone"/>
    <property type="evidence" value="ECO:0007669"/>
    <property type="project" value="InterPro"/>
</dbReference>
<reference evidence="4" key="1">
    <citation type="submission" date="2022-07" db="EMBL/GenBank/DDBJ databases">
        <title>Genome analysis of Parmales, a sister group of diatoms, reveals the evolutionary specialization of diatoms from phago-mixotrophs to photoautotrophs.</title>
        <authorList>
            <person name="Ban H."/>
            <person name="Sato S."/>
            <person name="Yoshikawa S."/>
            <person name="Kazumasa Y."/>
            <person name="Nakamura Y."/>
            <person name="Ichinomiya M."/>
            <person name="Saitoh K."/>
            <person name="Sato N."/>
            <person name="Blanc-Mathieu R."/>
            <person name="Endo H."/>
            <person name="Kuwata A."/>
            <person name="Ogata H."/>
        </authorList>
    </citation>
    <scope>NUCLEOTIDE SEQUENCE</scope>
</reference>
<dbReference type="GO" id="GO:0046872">
    <property type="term" value="F:metal ion binding"/>
    <property type="evidence" value="ECO:0007669"/>
    <property type="project" value="TreeGrafter"/>
</dbReference>
<dbReference type="Proteomes" id="UP001165082">
    <property type="component" value="Unassembled WGS sequence"/>
</dbReference>
<keyword evidence="2 3" id="KW-0143">Chaperone</keyword>
<protein>
    <recommendedName>
        <fullName evidence="6">Chaperonin 10</fullName>
    </recommendedName>
</protein>
<organism evidence="4 5">
    <name type="scientific">Triparma retinervis</name>
    <dbReference type="NCBI Taxonomy" id="2557542"/>
    <lineage>
        <taxon>Eukaryota</taxon>
        <taxon>Sar</taxon>
        <taxon>Stramenopiles</taxon>
        <taxon>Ochrophyta</taxon>
        <taxon>Bolidophyceae</taxon>
        <taxon>Parmales</taxon>
        <taxon>Triparmaceae</taxon>
        <taxon>Triparma</taxon>
    </lineage>
</organism>
<dbReference type="GO" id="GO:0005524">
    <property type="term" value="F:ATP binding"/>
    <property type="evidence" value="ECO:0007669"/>
    <property type="project" value="InterPro"/>
</dbReference>
<sequence length="106" mass="11442">MLVQIKDTLKATLGGILLPDQSASKPSEGVALACGPGRRHPHTGLLIPNPVSLGDSVLYGKFDGTKINYDDEDCNLIKDDDVIMIYNGATMTLQNSRPAKDYILVK</sequence>
<comment type="similarity">
    <text evidence="1 3">Belongs to the GroES chaperonin family.</text>
</comment>
<dbReference type="InterPro" id="IPR011032">
    <property type="entry name" value="GroES-like_sf"/>
</dbReference>
<dbReference type="AlphaFoldDB" id="A0A9W7A183"/>
<name>A0A9W7A183_9STRA</name>
<dbReference type="CDD" id="cd00320">
    <property type="entry name" value="cpn10"/>
    <property type="match status" value="1"/>
</dbReference>
<evidence type="ECO:0000313" key="4">
    <source>
        <dbReference type="EMBL" id="GMH63801.1"/>
    </source>
</evidence>
<dbReference type="OrthoDB" id="184876at2759"/>
<dbReference type="InterPro" id="IPR020818">
    <property type="entry name" value="Chaperonin_GroES"/>
</dbReference>
<dbReference type="PRINTS" id="PR00297">
    <property type="entry name" value="CHAPERONIN10"/>
</dbReference>
<comment type="caution">
    <text evidence="4">The sequence shown here is derived from an EMBL/GenBank/DDBJ whole genome shotgun (WGS) entry which is preliminary data.</text>
</comment>
<feature type="non-terminal residue" evidence="4">
    <location>
        <position position="106"/>
    </location>
</feature>
<dbReference type="GO" id="GO:0005739">
    <property type="term" value="C:mitochondrion"/>
    <property type="evidence" value="ECO:0007669"/>
    <property type="project" value="TreeGrafter"/>
</dbReference>